<dbReference type="InterPro" id="IPR050267">
    <property type="entry name" value="Anti-sigma-factor_SerPK"/>
</dbReference>
<evidence type="ECO:0000313" key="4">
    <source>
        <dbReference type="EMBL" id="RKM92802.1"/>
    </source>
</evidence>
<dbReference type="InterPro" id="IPR036890">
    <property type="entry name" value="HATPase_C_sf"/>
</dbReference>
<dbReference type="Gene3D" id="3.30.565.10">
    <property type="entry name" value="Histidine kinase-like ATPase, C-terminal domain"/>
    <property type="match status" value="1"/>
</dbReference>
<feature type="compositionally biased region" description="Basic and acidic residues" evidence="2">
    <location>
        <begin position="24"/>
        <end position="49"/>
    </location>
</feature>
<dbReference type="Pfam" id="PF13581">
    <property type="entry name" value="HATPase_c_2"/>
    <property type="match status" value="1"/>
</dbReference>
<keyword evidence="1" id="KW-0808">Transferase</keyword>
<evidence type="ECO:0000256" key="1">
    <source>
        <dbReference type="ARBA" id="ARBA00022527"/>
    </source>
</evidence>
<evidence type="ECO:0000256" key="2">
    <source>
        <dbReference type="SAM" id="MobiDB-lite"/>
    </source>
</evidence>
<keyword evidence="4" id="KW-0547">Nucleotide-binding</keyword>
<keyword evidence="1" id="KW-0418">Kinase</keyword>
<keyword evidence="4" id="KW-0067">ATP-binding</keyword>
<evidence type="ECO:0000313" key="5">
    <source>
        <dbReference type="Proteomes" id="UP000028058"/>
    </source>
</evidence>
<gene>
    <name evidence="4" type="ORF">SFRA_023045</name>
</gene>
<dbReference type="GO" id="GO:0005524">
    <property type="term" value="F:ATP binding"/>
    <property type="evidence" value="ECO:0007669"/>
    <property type="project" value="UniProtKB-KW"/>
</dbReference>
<dbReference type="SUPFAM" id="SSF55874">
    <property type="entry name" value="ATPase domain of HSP90 chaperone/DNA topoisomerase II/histidine kinase"/>
    <property type="match status" value="1"/>
</dbReference>
<dbReference type="CDD" id="cd16936">
    <property type="entry name" value="HATPase_RsbW-like"/>
    <property type="match status" value="1"/>
</dbReference>
<dbReference type="InterPro" id="IPR003594">
    <property type="entry name" value="HATPase_dom"/>
</dbReference>
<dbReference type="PANTHER" id="PTHR35526:SF3">
    <property type="entry name" value="ANTI-SIGMA-F FACTOR RSBW"/>
    <property type="match status" value="1"/>
</dbReference>
<accession>A0A3R7HXD0</accession>
<comment type="caution">
    <text evidence="4">The sequence shown here is derived from an EMBL/GenBank/DDBJ whole genome shotgun (WGS) entry which is preliminary data.</text>
</comment>
<feature type="region of interest" description="Disordered" evidence="2">
    <location>
        <begin position="1"/>
        <end position="65"/>
    </location>
</feature>
<keyword evidence="5" id="KW-1185">Reference proteome</keyword>
<dbReference type="OrthoDB" id="3852126at2"/>
<dbReference type="EMBL" id="JNAD02000012">
    <property type="protein sequence ID" value="RKM92802.1"/>
    <property type="molecule type" value="Genomic_DNA"/>
</dbReference>
<evidence type="ECO:0000259" key="3">
    <source>
        <dbReference type="Pfam" id="PF13581"/>
    </source>
</evidence>
<sequence>MGPEHQRARESPSASRPGAPPVPGERRPGERGPGERGPRETEAGREPPAPREPAVPPGKGQEEPSYAGAWRFTAPCVDSAAPRARSAVRDLLVRRAVPVHGELMDTVLVVVTELVANAARHAALLTPEIGIEVSAGAGWIRVAVEDDHPYRPAALDAGRFDTGGRGLLLVTALTREAGGVWAVDRTASGGKTVWVRLPLPGGPGGEGHGAPGG</sequence>
<reference evidence="4 5" key="1">
    <citation type="journal article" date="2014" name="Genome Announc.">
        <title>Draft Genome Sequence of Streptomyces fradiae ATCC 19609, a Strain Highly Sensitive to Antibiotics.</title>
        <authorList>
            <person name="Bekker O.B."/>
            <person name="Klimina K.M."/>
            <person name="Vatlin A.A."/>
            <person name="Zakharevich N.V."/>
            <person name="Kasianov A.S."/>
            <person name="Danilenko V.N."/>
        </authorList>
    </citation>
    <scope>NUCLEOTIDE SEQUENCE [LARGE SCALE GENOMIC DNA]</scope>
    <source>
        <strain evidence="4 5">ATCC 19609</strain>
    </source>
</reference>
<keyword evidence="1" id="KW-0723">Serine/threonine-protein kinase</keyword>
<dbReference type="PANTHER" id="PTHR35526">
    <property type="entry name" value="ANTI-SIGMA-F FACTOR RSBW-RELATED"/>
    <property type="match status" value="1"/>
</dbReference>
<dbReference type="AlphaFoldDB" id="A0A3R7HXD0"/>
<feature type="compositionally biased region" description="Basic and acidic residues" evidence="2">
    <location>
        <begin position="1"/>
        <end position="10"/>
    </location>
</feature>
<dbReference type="GO" id="GO:0004674">
    <property type="term" value="F:protein serine/threonine kinase activity"/>
    <property type="evidence" value="ECO:0007669"/>
    <property type="project" value="UniProtKB-KW"/>
</dbReference>
<feature type="domain" description="Histidine kinase/HSP90-like ATPase" evidence="3">
    <location>
        <begin position="81"/>
        <end position="196"/>
    </location>
</feature>
<organism evidence="4 5">
    <name type="scientific">Streptomyces xinghaiensis</name>
    <dbReference type="NCBI Taxonomy" id="1038928"/>
    <lineage>
        <taxon>Bacteria</taxon>
        <taxon>Bacillati</taxon>
        <taxon>Actinomycetota</taxon>
        <taxon>Actinomycetes</taxon>
        <taxon>Kitasatosporales</taxon>
        <taxon>Streptomycetaceae</taxon>
        <taxon>Streptomyces</taxon>
    </lineage>
</organism>
<dbReference type="Proteomes" id="UP000028058">
    <property type="component" value="Unassembled WGS sequence"/>
</dbReference>
<proteinExistence type="predicted"/>
<name>A0A3R7HXD0_9ACTN</name>
<protein>
    <submittedName>
        <fullName evidence="4">ATP-binding protein</fullName>
    </submittedName>
</protein>